<evidence type="ECO:0000313" key="3">
    <source>
        <dbReference type="Proteomes" id="UP001055439"/>
    </source>
</evidence>
<dbReference type="Proteomes" id="UP001055439">
    <property type="component" value="Chromosome 1"/>
</dbReference>
<name>A0A9E7E8C0_9LILI</name>
<accession>A0A9E7E8C0</accession>
<sequence>MVIITSFSSLFDESAKTMQEEKSPRLCPLLSTMWNPKTKLEKKGVELHGHKNNTKEQHLDEPPWPKQRTPFVFVPPCRCKLAQCSFHLGKNTNTKVHKYGNQPHKTFQAQAVHGSNSPKPFSDSASLSSRAM</sequence>
<keyword evidence="3" id="KW-1185">Reference proteome</keyword>
<proteinExistence type="predicted"/>
<dbReference type="EMBL" id="CP097502">
    <property type="protein sequence ID" value="URD71907.1"/>
    <property type="molecule type" value="Genomic_DNA"/>
</dbReference>
<feature type="region of interest" description="Disordered" evidence="1">
    <location>
        <begin position="99"/>
        <end position="132"/>
    </location>
</feature>
<evidence type="ECO:0000313" key="2">
    <source>
        <dbReference type="EMBL" id="URD71907.1"/>
    </source>
</evidence>
<dbReference type="AlphaFoldDB" id="A0A9E7E8C0"/>
<organism evidence="2 3">
    <name type="scientific">Musa troglodytarum</name>
    <name type="common">fe'i banana</name>
    <dbReference type="NCBI Taxonomy" id="320322"/>
    <lineage>
        <taxon>Eukaryota</taxon>
        <taxon>Viridiplantae</taxon>
        <taxon>Streptophyta</taxon>
        <taxon>Embryophyta</taxon>
        <taxon>Tracheophyta</taxon>
        <taxon>Spermatophyta</taxon>
        <taxon>Magnoliopsida</taxon>
        <taxon>Liliopsida</taxon>
        <taxon>Zingiberales</taxon>
        <taxon>Musaceae</taxon>
        <taxon>Musa</taxon>
    </lineage>
</organism>
<protein>
    <submittedName>
        <fullName evidence="2">Uncharacterized protein</fullName>
    </submittedName>
</protein>
<gene>
    <name evidence="2" type="ORF">MUK42_10008</name>
</gene>
<feature type="compositionally biased region" description="Polar residues" evidence="1">
    <location>
        <begin position="103"/>
        <end position="132"/>
    </location>
</feature>
<evidence type="ECO:0000256" key="1">
    <source>
        <dbReference type="SAM" id="MobiDB-lite"/>
    </source>
</evidence>
<reference evidence="2" key="1">
    <citation type="submission" date="2022-05" db="EMBL/GenBank/DDBJ databases">
        <title>The Musa troglodytarum L. genome provides insights into the mechanism of non-climacteric behaviour and enrichment of carotenoids.</title>
        <authorList>
            <person name="Wang J."/>
        </authorList>
    </citation>
    <scope>NUCLEOTIDE SEQUENCE</scope>
    <source>
        <tissue evidence="2">Leaf</tissue>
    </source>
</reference>